<evidence type="ECO:0000313" key="3">
    <source>
        <dbReference type="Proteomes" id="UP000275772"/>
    </source>
</evidence>
<sequence length="263" mass="30870">MHCQFLIISSLWIFGRGDTYQFDIIKPFEVGSINHYLRFEGSPKRSYQVPEGVTGEELRKTSKNHIIHKFCGERKEDLLFLENHFNVNSHRKNDRRIDPTDEDPFYKECHKKLDQYNIANTPIKISDIQDRKLSPCTVKILMQDISHRHAKANGPFKKFSHQSSAKIALQWDRLIPFHKLLDQKDPLMTMKRRGQLTHLVYIAGFLKLVAHIPPKEGYTITRALGNIPENEIYEFLENSSKHRIMSPHKVRVQGNQDYHRNRG</sequence>
<organism evidence="2 3">
    <name type="scientific">Blumeria hordei</name>
    <name type="common">Barley powdery mildew</name>
    <name type="synonym">Blumeria graminis f. sp. hordei</name>
    <dbReference type="NCBI Taxonomy" id="2867405"/>
    <lineage>
        <taxon>Eukaryota</taxon>
        <taxon>Fungi</taxon>
        <taxon>Dikarya</taxon>
        <taxon>Ascomycota</taxon>
        <taxon>Pezizomycotina</taxon>
        <taxon>Leotiomycetes</taxon>
        <taxon>Erysiphales</taxon>
        <taxon>Erysiphaceae</taxon>
        <taxon>Blumeria</taxon>
    </lineage>
</organism>
<proteinExistence type="predicted"/>
<dbReference type="Proteomes" id="UP000275772">
    <property type="component" value="Unassembled WGS sequence"/>
</dbReference>
<accession>A0A383V114</accession>
<evidence type="ECO:0000313" key="2">
    <source>
        <dbReference type="EMBL" id="SZF05548.1"/>
    </source>
</evidence>
<feature type="chain" id="PRO_5016905152" evidence="1">
    <location>
        <begin position="18"/>
        <end position="263"/>
    </location>
</feature>
<feature type="signal peptide" evidence="1">
    <location>
        <begin position="1"/>
        <end position="17"/>
    </location>
</feature>
<dbReference type="VEuPathDB" id="FungiDB:BLGHR1_16351"/>
<dbReference type="AlphaFoldDB" id="A0A383V114"/>
<reference evidence="2 3" key="1">
    <citation type="submission" date="2017-11" db="EMBL/GenBank/DDBJ databases">
        <authorList>
            <person name="Kracher B."/>
        </authorList>
    </citation>
    <scope>NUCLEOTIDE SEQUENCE [LARGE SCALE GENOMIC DNA]</scope>
    <source>
        <strain evidence="2 3">RACE1</strain>
    </source>
</reference>
<protein>
    <submittedName>
        <fullName evidence="2">Uncharacterized protein</fullName>
    </submittedName>
</protein>
<evidence type="ECO:0000256" key="1">
    <source>
        <dbReference type="SAM" id="SignalP"/>
    </source>
</evidence>
<dbReference type="EMBL" id="UNSH01000081">
    <property type="protein sequence ID" value="SZF05548.1"/>
    <property type="molecule type" value="Genomic_DNA"/>
</dbReference>
<name>A0A383V114_BLUHO</name>
<gene>
    <name evidence="2" type="ORF">BLGHR1_16351</name>
</gene>
<keyword evidence="1" id="KW-0732">Signal</keyword>